<keyword evidence="4 5" id="KW-0472">Membrane</keyword>
<dbReference type="GO" id="GO:0016020">
    <property type="term" value="C:membrane"/>
    <property type="evidence" value="ECO:0007669"/>
    <property type="project" value="UniProtKB-SubCell"/>
</dbReference>
<dbReference type="InterPro" id="IPR008253">
    <property type="entry name" value="Marvel"/>
</dbReference>
<keyword evidence="3 5" id="KW-1133">Transmembrane helix</keyword>
<comment type="caution">
    <text evidence="7">The sequence shown here is derived from an EMBL/GenBank/DDBJ whole genome shotgun (WGS) entry which is preliminary data.</text>
</comment>
<feature type="transmembrane region" description="Helical" evidence="5">
    <location>
        <begin position="133"/>
        <end position="156"/>
    </location>
</feature>
<evidence type="ECO:0000256" key="4">
    <source>
        <dbReference type="ARBA" id="ARBA00023136"/>
    </source>
</evidence>
<evidence type="ECO:0000256" key="5">
    <source>
        <dbReference type="SAM" id="Phobius"/>
    </source>
</evidence>
<accession>A0AAE0ZCX6</accession>
<protein>
    <recommendedName>
        <fullName evidence="6">MARVEL domain-containing protein</fullName>
    </recommendedName>
</protein>
<dbReference type="Proteomes" id="UP001283361">
    <property type="component" value="Unassembled WGS sequence"/>
</dbReference>
<evidence type="ECO:0000313" key="7">
    <source>
        <dbReference type="EMBL" id="KAK3767077.1"/>
    </source>
</evidence>
<dbReference type="AlphaFoldDB" id="A0AAE0ZCX6"/>
<feature type="transmembrane region" description="Helical" evidence="5">
    <location>
        <begin position="16"/>
        <end position="35"/>
    </location>
</feature>
<gene>
    <name evidence="7" type="ORF">RRG08_017952</name>
</gene>
<reference evidence="7" key="1">
    <citation type="journal article" date="2023" name="G3 (Bethesda)">
        <title>A reference genome for the long-term kleptoplast-retaining sea slug Elysia crispata morphotype clarki.</title>
        <authorList>
            <person name="Eastman K.E."/>
            <person name="Pendleton A.L."/>
            <person name="Shaikh M.A."/>
            <person name="Suttiyut T."/>
            <person name="Ogas R."/>
            <person name="Tomko P."/>
            <person name="Gavelis G."/>
            <person name="Widhalm J.R."/>
            <person name="Wisecaver J.H."/>
        </authorList>
    </citation>
    <scope>NUCLEOTIDE SEQUENCE</scope>
    <source>
        <strain evidence="7">ECLA1</strain>
    </source>
</reference>
<feature type="transmembrane region" description="Helical" evidence="5">
    <location>
        <begin position="91"/>
        <end position="113"/>
    </location>
</feature>
<feature type="transmembrane region" description="Helical" evidence="5">
    <location>
        <begin position="55"/>
        <end position="79"/>
    </location>
</feature>
<evidence type="ECO:0000313" key="8">
    <source>
        <dbReference type="Proteomes" id="UP001283361"/>
    </source>
</evidence>
<evidence type="ECO:0000256" key="3">
    <source>
        <dbReference type="ARBA" id="ARBA00022989"/>
    </source>
</evidence>
<organism evidence="7 8">
    <name type="scientific">Elysia crispata</name>
    <name type="common">lettuce slug</name>
    <dbReference type="NCBI Taxonomy" id="231223"/>
    <lineage>
        <taxon>Eukaryota</taxon>
        <taxon>Metazoa</taxon>
        <taxon>Spiralia</taxon>
        <taxon>Lophotrochozoa</taxon>
        <taxon>Mollusca</taxon>
        <taxon>Gastropoda</taxon>
        <taxon>Heterobranchia</taxon>
        <taxon>Euthyneura</taxon>
        <taxon>Panpulmonata</taxon>
        <taxon>Sacoglossa</taxon>
        <taxon>Placobranchoidea</taxon>
        <taxon>Plakobranchidae</taxon>
        <taxon>Elysia</taxon>
    </lineage>
</organism>
<proteinExistence type="predicted"/>
<evidence type="ECO:0000256" key="2">
    <source>
        <dbReference type="ARBA" id="ARBA00022692"/>
    </source>
</evidence>
<evidence type="ECO:0000259" key="6">
    <source>
        <dbReference type="Pfam" id="PF01284"/>
    </source>
</evidence>
<evidence type="ECO:0000256" key="1">
    <source>
        <dbReference type="ARBA" id="ARBA00004141"/>
    </source>
</evidence>
<keyword evidence="2 5" id="KW-0812">Transmembrane</keyword>
<dbReference type="EMBL" id="JAWDGP010004170">
    <property type="protein sequence ID" value="KAK3767077.1"/>
    <property type="molecule type" value="Genomic_DNA"/>
</dbReference>
<comment type="subcellular location">
    <subcellularLocation>
        <location evidence="1">Membrane</location>
        <topology evidence="1">Multi-pass membrane protein</topology>
    </subcellularLocation>
</comment>
<name>A0AAE0ZCX6_9GAST</name>
<keyword evidence="8" id="KW-1185">Reference proteome</keyword>
<sequence length="179" mass="19884">MATCIKAKRFFTPDNSLRLLQLIIAIFLTSITFSWEDKGIKYSDLNSGDYDEGGTIVFFNFVAILSLIFLACVLTYCIIWSPKLISTRMDMLSSGSLSILMLIATVVLAHGISNLGKSVAVKEAGLHFGYLETAVVFGLILAMLLAVSVAFSLCHYRRRDHIMFRDSRSMTDLPDDIPT</sequence>
<dbReference type="Pfam" id="PF01284">
    <property type="entry name" value="MARVEL"/>
    <property type="match status" value="1"/>
</dbReference>
<feature type="domain" description="MARVEL" evidence="6">
    <location>
        <begin position="10"/>
        <end position="151"/>
    </location>
</feature>